<accession>A0ABR9K395</accession>
<dbReference type="EMBL" id="JADBDZ010000001">
    <property type="protein sequence ID" value="MBE1537074.1"/>
    <property type="molecule type" value="Genomic_DNA"/>
</dbReference>
<protein>
    <submittedName>
        <fullName evidence="1">Transcriptional regulator with XRE-family HTH domain</fullName>
    </submittedName>
</protein>
<dbReference type="RefSeq" id="WP_192763006.1">
    <property type="nucleotide sequence ID" value="NZ_JADBDZ010000001.1"/>
</dbReference>
<name>A0ABR9K395_9ACTN</name>
<dbReference type="Proteomes" id="UP000627838">
    <property type="component" value="Unassembled WGS sequence"/>
</dbReference>
<gene>
    <name evidence="1" type="ORF">H4W34_006907</name>
</gene>
<evidence type="ECO:0000313" key="2">
    <source>
        <dbReference type="Proteomes" id="UP000627838"/>
    </source>
</evidence>
<reference evidence="1 2" key="1">
    <citation type="submission" date="2020-10" db="EMBL/GenBank/DDBJ databases">
        <title>Sequencing the genomes of 1000 actinobacteria strains.</title>
        <authorList>
            <person name="Klenk H.-P."/>
        </authorList>
    </citation>
    <scope>NUCLEOTIDE SEQUENCE [LARGE SCALE GENOMIC DNA]</scope>
    <source>
        <strain evidence="1 2">DSM 46744</strain>
    </source>
</reference>
<proteinExistence type="predicted"/>
<sequence length="451" mass="48490">MSSQRKAGADVLRRLRTSRGWSWTDLAGHLRAHARTLHIARIAAAQVSSIRRTIARWESGSSIPDEQYQLLLGHAYARTSAGSVAIGPGSDFTELLDALGLLGVPPARRDEITAAVGAAVTGTGTNLLAFLGTPLRAELATALARPETLSPSAIAGLDEATRLVDTQIGVVPFVRLHLAQAAVVEVCRQLLRGEQAAEPRAWLRAVASRAFTLAARLAFETRDDTAALSLYDEAVATAGEGDLAQRAHIRTSQTMVAYYSTGDIDRARRTIDAAVQDARRGDSPLMRARAHALQAEMAVRGASPQRRQAQASLHLAWHDLDVSTEGDPMPGVFDEGRLQGFEGVCGIFLGEAESAEAQLEKSIATLTGSRQRVQRAIVLTDHALARLHSGGPGAPESAAERLHECVDLAAETGGRVPTQRLRRARMELRPWRQEPFVADLDDHIHTTLIGA</sequence>
<organism evidence="1 2">
    <name type="scientific">Actinomadura algeriensis</name>
    <dbReference type="NCBI Taxonomy" id="1679523"/>
    <lineage>
        <taxon>Bacteria</taxon>
        <taxon>Bacillati</taxon>
        <taxon>Actinomycetota</taxon>
        <taxon>Actinomycetes</taxon>
        <taxon>Streptosporangiales</taxon>
        <taxon>Thermomonosporaceae</taxon>
        <taxon>Actinomadura</taxon>
    </lineage>
</organism>
<comment type="caution">
    <text evidence="1">The sequence shown here is derived from an EMBL/GenBank/DDBJ whole genome shotgun (WGS) entry which is preliminary data.</text>
</comment>
<evidence type="ECO:0000313" key="1">
    <source>
        <dbReference type="EMBL" id="MBE1537074.1"/>
    </source>
</evidence>
<keyword evidence="2" id="KW-1185">Reference proteome</keyword>